<organism evidence="2">
    <name type="scientific">uncultured Sphingomonadaceae bacterium</name>
    <dbReference type="NCBI Taxonomy" id="169976"/>
    <lineage>
        <taxon>Bacteria</taxon>
        <taxon>Pseudomonadati</taxon>
        <taxon>Pseudomonadota</taxon>
        <taxon>Alphaproteobacteria</taxon>
        <taxon>Sphingomonadales</taxon>
        <taxon>Sphingomonadaceae</taxon>
        <taxon>environmental samples</taxon>
    </lineage>
</organism>
<feature type="region of interest" description="Disordered" evidence="1">
    <location>
        <begin position="1"/>
        <end position="203"/>
    </location>
</feature>
<feature type="non-terminal residue" evidence="2">
    <location>
        <position position="203"/>
    </location>
</feature>
<name>A0A6J4TZ94_9SPHN</name>
<protein>
    <submittedName>
        <fullName evidence="2">Uncharacterized protein</fullName>
    </submittedName>
</protein>
<sequence length="203" mass="23065">ERGQDDGHEETDRRRARARANDDARGCGVEGRPRGRADRGRQEPHEGDPGGQLEPADQAPLAQGGDLDARRRGAQRGQLLRRRRRRRDDLQGARQEGQAAAPLQGEHAAHGRGRFVRGVPAHHDRKLAVRRRQGRTRDAGRPQGRPLRISLFAVRGPAQPPRRGRRRDRRRQALPRQLRRAGDPLFRPRRRAVPGDREERGHL</sequence>
<reference evidence="2" key="1">
    <citation type="submission" date="2020-02" db="EMBL/GenBank/DDBJ databases">
        <authorList>
            <person name="Meier V. D."/>
        </authorList>
    </citation>
    <scope>NUCLEOTIDE SEQUENCE</scope>
    <source>
        <strain evidence="2">AVDCRST_MAG91</strain>
    </source>
</reference>
<evidence type="ECO:0000313" key="2">
    <source>
        <dbReference type="EMBL" id="CAA9536451.1"/>
    </source>
</evidence>
<feature type="non-terminal residue" evidence="2">
    <location>
        <position position="1"/>
    </location>
</feature>
<dbReference type="AlphaFoldDB" id="A0A6J4TZ94"/>
<feature type="compositionally biased region" description="Basic and acidic residues" evidence="1">
    <location>
        <begin position="1"/>
        <end position="48"/>
    </location>
</feature>
<proteinExistence type="predicted"/>
<feature type="compositionally biased region" description="Basic residues" evidence="1">
    <location>
        <begin position="162"/>
        <end position="179"/>
    </location>
</feature>
<feature type="compositionally biased region" description="Basic residues" evidence="1">
    <location>
        <begin position="123"/>
        <end position="134"/>
    </location>
</feature>
<accession>A0A6J4TZ94</accession>
<evidence type="ECO:0000256" key="1">
    <source>
        <dbReference type="SAM" id="MobiDB-lite"/>
    </source>
</evidence>
<gene>
    <name evidence="2" type="ORF">AVDCRST_MAG91-3422</name>
</gene>
<feature type="compositionally biased region" description="Basic and acidic residues" evidence="1">
    <location>
        <begin position="193"/>
        <end position="203"/>
    </location>
</feature>
<dbReference type="EMBL" id="CADCVX010000594">
    <property type="protein sequence ID" value="CAA9536451.1"/>
    <property type="molecule type" value="Genomic_DNA"/>
</dbReference>